<proteinExistence type="predicted"/>
<dbReference type="PANTHER" id="PTHR37299:SF1">
    <property type="entry name" value="STAGE 0 SPORULATION PROTEIN A HOMOLOG"/>
    <property type="match status" value="1"/>
</dbReference>
<name>A0ABX1SF25_9PSEU</name>
<dbReference type="SMART" id="SM00850">
    <property type="entry name" value="LytTR"/>
    <property type="match status" value="1"/>
</dbReference>
<reference evidence="2 3" key="1">
    <citation type="submission" date="2020-04" db="EMBL/GenBank/DDBJ databases">
        <authorList>
            <person name="Klaysubun C."/>
            <person name="Duangmal K."/>
            <person name="Lipun K."/>
        </authorList>
    </citation>
    <scope>NUCLEOTIDE SEQUENCE [LARGE SCALE GENOMIC DNA]</scope>
    <source>
        <strain evidence="2 3">K10HN5</strain>
    </source>
</reference>
<dbReference type="Gene3D" id="3.30.450.40">
    <property type="match status" value="1"/>
</dbReference>
<dbReference type="Proteomes" id="UP000820669">
    <property type="component" value="Unassembled WGS sequence"/>
</dbReference>
<dbReference type="RefSeq" id="WP_169383006.1">
    <property type="nucleotide sequence ID" value="NZ_JAAXLA010000037.1"/>
</dbReference>
<dbReference type="PROSITE" id="PS50930">
    <property type="entry name" value="HTH_LYTTR"/>
    <property type="match status" value="1"/>
</dbReference>
<evidence type="ECO:0000313" key="2">
    <source>
        <dbReference type="EMBL" id="NMH99524.1"/>
    </source>
</evidence>
<accession>A0ABX1SF25</accession>
<feature type="domain" description="HTH LytTR-type" evidence="1">
    <location>
        <begin position="362"/>
        <end position="465"/>
    </location>
</feature>
<dbReference type="Gene3D" id="2.40.50.1020">
    <property type="entry name" value="LytTr DNA-binding domain"/>
    <property type="match status" value="1"/>
</dbReference>
<comment type="caution">
    <text evidence="2">The sequence shown here is derived from an EMBL/GenBank/DDBJ whole genome shotgun (WGS) entry which is preliminary data.</text>
</comment>
<dbReference type="Pfam" id="PF04397">
    <property type="entry name" value="LytTR"/>
    <property type="match status" value="1"/>
</dbReference>
<dbReference type="InterPro" id="IPR046947">
    <property type="entry name" value="LytR-like"/>
</dbReference>
<keyword evidence="2" id="KW-0238">DNA-binding</keyword>
<evidence type="ECO:0000259" key="1">
    <source>
        <dbReference type="PROSITE" id="PS50930"/>
    </source>
</evidence>
<dbReference type="EMBL" id="JAAXLA010000037">
    <property type="protein sequence ID" value="NMH99524.1"/>
    <property type="molecule type" value="Genomic_DNA"/>
</dbReference>
<keyword evidence="3" id="KW-1185">Reference proteome</keyword>
<evidence type="ECO:0000313" key="3">
    <source>
        <dbReference type="Proteomes" id="UP000820669"/>
    </source>
</evidence>
<dbReference type="InterPro" id="IPR029016">
    <property type="entry name" value="GAF-like_dom_sf"/>
</dbReference>
<dbReference type="GO" id="GO:0003677">
    <property type="term" value="F:DNA binding"/>
    <property type="evidence" value="ECO:0007669"/>
    <property type="project" value="UniProtKB-KW"/>
</dbReference>
<sequence>MGTDAPRVVTRKLTERERRTAAAWEKFVAGEDDVHGVPLLIVLSWHRSRDLYLVDPLRTRPPPCGGSGTDSLLQNSVRIQLGGIAASIADHTDGALTTVTDDGGRVLGCWGTRAVLRRGADSHLAPLFTWSEPATGTNGMGTALSGTGPVSVRGPEHWCAGLHDWSCTGVAIRDPVTRQPIAVLNVSFWRGDLPRCLPTGLAREVAPLEADLHRRSVRNGIEIAEAFGVAQSKASPGEILVAVDAAGNVVVVNERAHALRETLPVLPATEPRRRWTPDSPELRDLTRASLCHAEREPRWAGVAQLDFPSDETTTFELRPIRSADDVIGLILTASGGPDGERIHTAPPQLPSRVPQRVVGIQEDRIIILTAHEIRYAEADKHTVWLVTDQGRVRAACRGLDDAERELVRFGFLRVHRSYLVNLHRIREVDQGPYKGTLTVSTQHHGRETIPVARRHTAQLRDALGIQPGRATG</sequence>
<dbReference type="PANTHER" id="PTHR37299">
    <property type="entry name" value="TRANSCRIPTIONAL REGULATOR-RELATED"/>
    <property type="match status" value="1"/>
</dbReference>
<gene>
    <name evidence="2" type="ORF">HF526_19710</name>
</gene>
<protein>
    <submittedName>
        <fullName evidence="2">DNA-binding protein</fullName>
    </submittedName>
</protein>
<dbReference type="InterPro" id="IPR007492">
    <property type="entry name" value="LytTR_DNA-bd_dom"/>
</dbReference>
<organism evidence="2 3">
    <name type="scientific">Pseudonocardia acidicola</name>
    <dbReference type="NCBI Taxonomy" id="2724939"/>
    <lineage>
        <taxon>Bacteria</taxon>
        <taxon>Bacillati</taxon>
        <taxon>Actinomycetota</taxon>
        <taxon>Actinomycetes</taxon>
        <taxon>Pseudonocardiales</taxon>
        <taxon>Pseudonocardiaceae</taxon>
        <taxon>Pseudonocardia</taxon>
    </lineage>
</organism>